<dbReference type="PANTHER" id="PTHR38454">
    <property type="entry name" value="INTEGRAL MEMBRANE PROTEIN-RELATED"/>
    <property type="match status" value="1"/>
</dbReference>
<dbReference type="PANTHER" id="PTHR38454:SF1">
    <property type="entry name" value="INTEGRAL MEMBRANE PROTEIN"/>
    <property type="match status" value="1"/>
</dbReference>
<feature type="transmembrane region" description="Helical" evidence="1">
    <location>
        <begin position="114"/>
        <end position="133"/>
    </location>
</feature>
<feature type="transmembrane region" description="Helical" evidence="1">
    <location>
        <begin position="21"/>
        <end position="42"/>
    </location>
</feature>
<feature type="transmembrane region" description="Helical" evidence="1">
    <location>
        <begin position="436"/>
        <end position="457"/>
    </location>
</feature>
<keyword evidence="3" id="KW-1185">Reference proteome</keyword>
<keyword evidence="1" id="KW-0472">Membrane</keyword>
<feature type="transmembrane region" description="Helical" evidence="1">
    <location>
        <begin position="341"/>
        <end position="359"/>
    </location>
</feature>
<evidence type="ECO:0000313" key="3">
    <source>
        <dbReference type="Proteomes" id="UP001199424"/>
    </source>
</evidence>
<name>A0AAE3AKS0_9FIRM</name>
<feature type="transmembrane region" description="Helical" evidence="1">
    <location>
        <begin position="365"/>
        <end position="385"/>
    </location>
</feature>
<keyword evidence="1" id="KW-1133">Transmembrane helix</keyword>
<feature type="transmembrane region" description="Helical" evidence="1">
    <location>
        <begin position="234"/>
        <end position="263"/>
    </location>
</feature>
<dbReference type="Pfam" id="PF09586">
    <property type="entry name" value="YfhO"/>
    <property type="match status" value="1"/>
</dbReference>
<dbReference type="EMBL" id="JAJEQC010000002">
    <property type="protein sequence ID" value="MCC2136011.1"/>
    <property type="molecule type" value="Genomic_DNA"/>
</dbReference>
<evidence type="ECO:0000256" key="1">
    <source>
        <dbReference type="SAM" id="Phobius"/>
    </source>
</evidence>
<sequence>MDTSKSYVRDGRIQQKPRGNYFLFSFLFGLALAFVIFVPFMIVDGGRFLFYGDFNVQQVPFYRIAHDAIRSGNIGWNHLTDLGVNFIGSYSFYLLGSPFFWLTIPFPGEWLQYLMGPLFILKFGCASLSGYIYLHRYAKNPNTALLASLLYAFSGYSIYNIFFNHFHEAIIVFPLLLAALDEYMYTKRRGIFALMVAAACIVNYYFFVGMVTFTVIYFFVRLLSGSWHITVKDFLLLALEAVLGLGIACILLVPSVLCIIQNYRVSNPISGWSALLYDRNQRYIHILQCLFFPPDLPARPNFTPDSESKWASLGAWLPMFSMAGVIGWMQLKRRHWLKKMLCVLLFMAFIPGLNALFQLMNASYYARWFYMLTLMMAAATMMALENPRVDWRRSLKWTTLITLAMTLVIGLMPTLTKTDGEITDVTFGLEKYPTRFWTYAAIALLSLALVGFVLAFYNRGSRPFYRAASVCLSITIVLYSVFFIALGKTQSDYTYDHIIPYALNGGADVAIDDLRDDNVRTDFYESLDNSAMFWEVQSIQAFHSIVPGSLMEFYDSIGVQRDVASRPDTTHYGLRGLTSVKYLFDDDHDTEYFAGEDYADPAMPGWMYYGNTNGFDIWENEHYIPMGFTYDSYVTEKDYENTSESYRELLMLKGIVLTDKQVSKWGDMLSPLDTSELSYTKETYKTDCENRAKLTCDTFEYTNTGFNATITASRDVPVFFSIPYENGWSAYVNGEKVDIEKVNVGFMAIRVNAGTNVKIEFKYRTPGLFLGMAITVVCVLLFALYMVLMRTIFKEVPVPLARHNMVLRPLSHYAKKHGAHFENSGIIHVKPRSQTDRALEKKEGFDNDD</sequence>
<feature type="transmembrane region" description="Helical" evidence="1">
    <location>
        <begin position="768"/>
        <end position="788"/>
    </location>
</feature>
<feature type="transmembrane region" description="Helical" evidence="1">
    <location>
        <begin position="191"/>
        <end position="222"/>
    </location>
</feature>
<feature type="transmembrane region" description="Helical" evidence="1">
    <location>
        <begin position="397"/>
        <end position="416"/>
    </location>
</feature>
<gene>
    <name evidence="2" type="ORF">LKD31_03150</name>
</gene>
<comment type="caution">
    <text evidence="2">The sequence shown here is derived from an EMBL/GenBank/DDBJ whole genome shotgun (WGS) entry which is preliminary data.</text>
</comment>
<dbReference type="Proteomes" id="UP001199424">
    <property type="component" value="Unassembled WGS sequence"/>
</dbReference>
<keyword evidence="1" id="KW-0812">Transmembrane</keyword>
<evidence type="ECO:0000313" key="2">
    <source>
        <dbReference type="EMBL" id="MCC2136011.1"/>
    </source>
</evidence>
<dbReference type="AlphaFoldDB" id="A0AAE3AKS0"/>
<feature type="transmembrane region" description="Helical" evidence="1">
    <location>
        <begin position="464"/>
        <end position="486"/>
    </location>
</feature>
<reference evidence="2" key="1">
    <citation type="submission" date="2021-10" db="EMBL/GenBank/DDBJ databases">
        <title>Anaerobic single-cell dispensing facilitates the cultivation of human gut bacteria.</title>
        <authorList>
            <person name="Afrizal A."/>
        </authorList>
    </citation>
    <scope>NUCLEOTIDE SEQUENCE</scope>
    <source>
        <strain evidence="2">CLA-AA-H250</strain>
    </source>
</reference>
<proteinExistence type="predicted"/>
<organism evidence="2 3">
    <name type="scientific">Hominenteromicrobium mulieris</name>
    <dbReference type="NCBI Taxonomy" id="2885357"/>
    <lineage>
        <taxon>Bacteria</taxon>
        <taxon>Bacillati</taxon>
        <taxon>Bacillota</taxon>
        <taxon>Clostridia</taxon>
        <taxon>Eubacteriales</taxon>
        <taxon>Oscillospiraceae</taxon>
        <taxon>Hominenteromicrobium</taxon>
    </lineage>
</organism>
<feature type="transmembrane region" description="Helical" evidence="1">
    <location>
        <begin position="82"/>
        <end position="102"/>
    </location>
</feature>
<feature type="transmembrane region" description="Helical" evidence="1">
    <location>
        <begin position="169"/>
        <end position="185"/>
    </location>
</feature>
<accession>A0AAE3AKS0</accession>
<dbReference type="RefSeq" id="WP_308448592.1">
    <property type="nucleotide sequence ID" value="NZ_JAJEQC010000002.1"/>
</dbReference>
<dbReference type="InterPro" id="IPR018580">
    <property type="entry name" value="Uncharacterised_YfhO"/>
</dbReference>
<protein>
    <submittedName>
        <fullName evidence="2">YfhO family protein</fullName>
    </submittedName>
</protein>